<comment type="pathway">
    <text evidence="5 20">Cofactor biosynthesis; riboflavin biosynthesis; 2-hydroxy-3-oxobutyl phosphate from D-ribulose 5-phosphate: step 1/1.</text>
</comment>
<evidence type="ECO:0000259" key="21">
    <source>
        <dbReference type="Pfam" id="PF00925"/>
    </source>
</evidence>
<proteinExistence type="inferred from homology"/>
<keyword evidence="10 20" id="KW-0547">Nucleotide-binding</keyword>
<dbReference type="NCBIfam" id="TIGR00505">
    <property type="entry name" value="ribA"/>
    <property type="match status" value="1"/>
</dbReference>
<dbReference type="EMBL" id="JQNX01000004">
    <property type="protein sequence ID" value="KIE58521.1"/>
    <property type="molecule type" value="Genomic_DNA"/>
</dbReference>
<dbReference type="KEGG" id="mkc:kam1_2131"/>
<comment type="catalytic activity">
    <reaction evidence="1 20">
        <text>D-ribulose 5-phosphate = (2S)-2-hydroxy-3-oxobutyl phosphate + formate + H(+)</text>
        <dbReference type="Rhea" id="RHEA:18457"/>
        <dbReference type="ChEBI" id="CHEBI:15378"/>
        <dbReference type="ChEBI" id="CHEBI:15740"/>
        <dbReference type="ChEBI" id="CHEBI:58121"/>
        <dbReference type="ChEBI" id="CHEBI:58830"/>
        <dbReference type="EC" id="4.1.99.12"/>
    </reaction>
</comment>
<comment type="similarity">
    <text evidence="6 20">In the N-terminal section; belongs to the DHBP synthase family.</text>
</comment>
<dbReference type="InterPro" id="IPR036144">
    <property type="entry name" value="RibA-like_sf"/>
</dbReference>
<dbReference type="NCBIfam" id="NF006803">
    <property type="entry name" value="PRK09311.1"/>
    <property type="match status" value="1"/>
</dbReference>
<dbReference type="GO" id="GO:0005525">
    <property type="term" value="F:GTP binding"/>
    <property type="evidence" value="ECO:0007669"/>
    <property type="project" value="UniProtKB-KW"/>
</dbReference>
<comment type="pathway">
    <text evidence="4 20">Cofactor biosynthesis; riboflavin biosynthesis; 5-amino-6-(D-ribitylamino)uracil from GTP: step 1/4.</text>
</comment>
<comment type="catalytic activity">
    <reaction evidence="19 20">
        <text>GTP + 4 H2O = 2,5-diamino-6-hydroxy-4-(5-phosphoribosylamino)-pyrimidine + formate + 2 phosphate + 3 H(+)</text>
        <dbReference type="Rhea" id="RHEA:23704"/>
        <dbReference type="ChEBI" id="CHEBI:15377"/>
        <dbReference type="ChEBI" id="CHEBI:15378"/>
        <dbReference type="ChEBI" id="CHEBI:15740"/>
        <dbReference type="ChEBI" id="CHEBI:37565"/>
        <dbReference type="ChEBI" id="CHEBI:43474"/>
        <dbReference type="ChEBI" id="CHEBI:58614"/>
        <dbReference type="EC" id="3.5.4.25"/>
    </reaction>
</comment>
<evidence type="ECO:0000256" key="19">
    <source>
        <dbReference type="ARBA" id="ARBA00049295"/>
    </source>
</evidence>
<dbReference type="SUPFAM" id="SSF55821">
    <property type="entry name" value="YrdC/RibB"/>
    <property type="match status" value="1"/>
</dbReference>
<dbReference type="Pfam" id="PF00925">
    <property type="entry name" value="GTP_cyclohydro2"/>
    <property type="match status" value="1"/>
</dbReference>
<dbReference type="GO" id="GO:0009231">
    <property type="term" value="P:riboflavin biosynthetic process"/>
    <property type="evidence" value="ECO:0007669"/>
    <property type="project" value="UniProtKB-UniRule"/>
</dbReference>
<dbReference type="FunFam" id="3.40.50.10990:FF:000001">
    <property type="entry name" value="Riboflavin biosynthesis protein RibBA"/>
    <property type="match status" value="1"/>
</dbReference>
<dbReference type="InterPro" id="IPR032677">
    <property type="entry name" value="GTP_cyclohydro_II"/>
</dbReference>
<organism evidence="23 25">
    <name type="scientific">Methylacidiphilum kamchatkense Kam1</name>
    <dbReference type="NCBI Taxonomy" id="1202785"/>
    <lineage>
        <taxon>Bacteria</taxon>
        <taxon>Pseudomonadati</taxon>
        <taxon>Verrucomicrobiota</taxon>
        <taxon>Methylacidiphilae</taxon>
        <taxon>Methylacidiphilales</taxon>
        <taxon>Methylacidiphilaceae</taxon>
        <taxon>Methylacidiphilum (ex Ratnadevi et al. 2023)</taxon>
    </lineage>
</organism>
<feature type="active site" description="Proton acceptor; for GTP cyclohydrolase activity" evidence="20">
    <location>
        <position position="336"/>
    </location>
</feature>
<feature type="binding site" evidence="20">
    <location>
        <position position="37"/>
    </location>
    <ligand>
        <name>D-ribulose 5-phosphate</name>
        <dbReference type="ChEBI" id="CHEBI:58121"/>
    </ligand>
</feature>
<dbReference type="HAMAP" id="MF_01283">
    <property type="entry name" value="RibBA"/>
    <property type="match status" value="1"/>
</dbReference>
<dbReference type="EMBL" id="CP037899">
    <property type="protein sequence ID" value="QDQ43339.1"/>
    <property type="molecule type" value="Genomic_DNA"/>
</dbReference>
<dbReference type="EC" id="3.5.4.25" evidence="20"/>
<keyword evidence="8 20" id="KW-0686">Riboflavin biosynthesis</keyword>
<dbReference type="InterPro" id="IPR017945">
    <property type="entry name" value="DHBP_synth_RibB-like_a/b_dom"/>
</dbReference>
<dbReference type="NCBIfam" id="NF001591">
    <property type="entry name" value="PRK00393.1"/>
    <property type="match status" value="1"/>
</dbReference>
<evidence type="ECO:0000256" key="11">
    <source>
        <dbReference type="ARBA" id="ARBA00022801"/>
    </source>
</evidence>
<dbReference type="PIRSF" id="PIRSF001259">
    <property type="entry name" value="RibA"/>
    <property type="match status" value="1"/>
</dbReference>
<dbReference type="SUPFAM" id="SSF142695">
    <property type="entry name" value="RibA-like"/>
    <property type="match status" value="1"/>
</dbReference>
<feature type="binding site" evidence="20">
    <location>
        <position position="364"/>
    </location>
    <ligand>
        <name>GTP</name>
        <dbReference type="ChEBI" id="CHEBI:37565"/>
    </ligand>
</feature>
<evidence type="ECO:0000256" key="5">
    <source>
        <dbReference type="ARBA" id="ARBA00004904"/>
    </source>
</evidence>
<evidence type="ECO:0000256" key="2">
    <source>
        <dbReference type="ARBA" id="ARBA00001936"/>
    </source>
</evidence>
<evidence type="ECO:0000256" key="17">
    <source>
        <dbReference type="ARBA" id="ARBA00023268"/>
    </source>
</evidence>
<evidence type="ECO:0000256" key="16">
    <source>
        <dbReference type="ARBA" id="ARBA00023239"/>
    </source>
</evidence>
<evidence type="ECO:0000256" key="9">
    <source>
        <dbReference type="ARBA" id="ARBA00022723"/>
    </source>
</evidence>
<comment type="cofactor">
    <cofactor evidence="20">
        <name>Mg(2+)</name>
        <dbReference type="ChEBI" id="CHEBI:18420"/>
    </cofactor>
    <cofactor evidence="20">
        <name>Mn(2+)</name>
        <dbReference type="ChEBI" id="CHEBI:29035"/>
    </cofactor>
    <text evidence="20">Binds 2 divalent metal cations per subunit. Magnesium or manganese.</text>
</comment>
<sequence length="415" mass="46205">MSEYHNNLSSIPEALENFRQGKLVIVVDDEDRENEGDFIGAAELCHAEMVNFMTKVGRGLICVAITQEQADRLNLPLMVQPKDNTALYGTPFTISVDYIKGTTTGISADDRAKTIRALSHPHSLSTDFRRPGHIFPLRSSPGGVLMRAGHTEAAVDLARLSGLNPAGVLVEIMKDDGTMARLEDLKKIARTYNLPIITIKDLIAYRTQTESLVEKVISVNLPTEFGDFQLLAFRNVLTNEEHLALIKGKWDPQEPVLVRVHSQCLTGEIFHSLRCDCRQQLEMAMAAIEKEGKGAIVYLKQEGRGIGLLNKLKAYRLQDAGMDTVEANLALAFAADNRDYGIGCQILRSLGIHRIRLLTNNPVKRIGLEGFGLEIVERIPLHVKANDHNRNYLRTKVDKLGHLIPKELIDSSEEK</sequence>
<feature type="binding site" evidence="20">
    <location>
        <position position="264"/>
    </location>
    <ligand>
        <name>Zn(2+)</name>
        <dbReference type="ChEBI" id="CHEBI:29105"/>
        <note>catalytic</note>
    </ligand>
</feature>
<feature type="binding site" evidence="20">
    <location>
        <position position="359"/>
    </location>
    <ligand>
        <name>GTP</name>
        <dbReference type="ChEBI" id="CHEBI:37565"/>
    </ligand>
</feature>
<reference evidence="25" key="3">
    <citation type="submission" date="2019-03" db="EMBL/GenBank/DDBJ databases">
        <title>Complete genome of Methylacidiphilum kamchatkense Kam1.</title>
        <authorList>
            <person name="Kruse T."/>
            <person name="Murarilal Ratnadevi C."/>
            <person name="Erikstad H.-A."/>
            <person name="Birkeland N.-K."/>
        </authorList>
    </citation>
    <scope>NUCLEOTIDE SEQUENCE [LARGE SCALE GENOMIC DNA]</scope>
    <source>
        <strain evidence="25">kam1</strain>
    </source>
</reference>
<feature type="site" description="Essential for DHBP synthase activity" evidence="20">
    <location>
        <position position="133"/>
    </location>
</feature>
<evidence type="ECO:0000256" key="10">
    <source>
        <dbReference type="ARBA" id="ARBA00022741"/>
    </source>
</evidence>
<accession>A0A0C1RU54</accession>
<dbReference type="Gene3D" id="3.40.50.10990">
    <property type="entry name" value="GTP cyclohydrolase II"/>
    <property type="match status" value="1"/>
</dbReference>
<feature type="site" description="Essential for DHBP synthase activity" evidence="20">
    <location>
        <position position="171"/>
    </location>
</feature>
<dbReference type="Gene3D" id="3.90.870.10">
    <property type="entry name" value="DHBP synthase"/>
    <property type="match status" value="1"/>
</dbReference>
<name>A0A0C1RU54_9BACT</name>
<dbReference type="RefSeq" id="WP_039721482.1">
    <property type="nucleotide sequence ID" value="NZ_CP037899.1"/>
</dbReference>
<feature type="domain" description="GTP cyclohydrolase II" evidence="21">
    <location>
        <begin position="215"/>
        <end position="380"/>
    </location>
</feature>
<feature type="region of interest" description="DHBP synthase" evidence="20">
    <location>
        <begin position="1"/>
        <end position="208"/>
    </location>
</feature>
<comment type="cofactor">
    <cofactor evidence="20">
        <name>Zn(2+)</name>
        <dbReference type="ChEBI" id="CHEBI:29105"/>
    </cofactor>
    <text evidence="20">Binds 1 zinc ion per subunit.</text>
</comment>
<evidence type="ECO:0000256" key="14">
    <source>
        <dbReference type="ARBA" id="ARBA00023134"/>
    </source>
</evidence>
<dbReference type="PANTHER" id="PTHR21327">
    <property type="entry name" value="GTP CYCLOHYDROLASE II-RELATED"/>
    <property type="match status" value="1"/>
</dbReference>
<feature type="binding site" evidence="20">
    <location>
        <position position="280"/>
    </location>
    <ligand>
        <name>GTP</name>
        <dbReference type="ChEBI" id="CHEBI:37565"/>
    </ligand>
</feature>
<dbReference type="OrthoDB" id="9793111at2"/>
<keyword evidence="16 20" id="KW-0456">Lyase</keyword>
<dbReference type="STRING" id="1202785.A946_06435"/>
<dbReference type="FunFam" id="3.90.870.10:FF:000001">
    <property type="entry name" value="Riboflavin biosynthesis protein RibBA"/>
    <property type="match status" value="1"/>
</dbReference>
<gene>
    <name evidence="23" type="primary">ribA</name>
    <name evidence="20" type="synonym">ribBA</name>
    <name evidence="22" type="ORF">A946_06435</name>
    <name evidence="23" type="ORF">kam1_2131</name>
</gene>
<feature type="binding site" evidence="20">
    <location>
        <position position="324"/>
    </location>
    <ligand>
        <name>GTP</name>
        <dbReference type="ChEBI" id="CHEBI:37565"/>
    </ligand>
</feature>
<keyword evidence="9 20" id="KW-0479">Metal-binding</keyword>
<evidence type="ECO:0000313" key="25">
    <source>
        <dbReference type="Proteomes" id="UP000315925"/>
    </source>
</evidence>
<feature type="region of interest" description="GTP cyclohydrolase II" evidence="20">
    <location>
        <begin position="209"/>
        <end position="415"/>
    </location>
</feature>
<dbReference type="GO" id="GO:0000287">
    <property type="term" value="F:magnesium ion binding"/>
    <property type="evidence" value="ECO:0007669"/>
    <property type="project" value="UniProtKB-UniRule"/>
</dbReference>
<keyword evidence="12 20" id="KW-0862">Zinc</keyword>
<reference evidence="23" key="2">
    <citation type="journal article" date="2019" name="BMC Genomics">
        <title>Complete genome sequence analysis of the thermoacidophilic verrucomicrobial methanotroph 'Candidatus Methylacidiphilum kamchatkense' strain Kam1 and comparison with its closest relatives.</title>
        <authorList>
            <person name="Kruse T."/>
            <person name="Ratnadevi C.M."/>
            <person name="Erikstad H.A."/>
            <person name="Birkeland N.K."/>
        </authorList>
    </citation>
    <scope>NUCLEOTIDE SEQUENCE</scope>
    <source>
        <strain evidence="23">Kam1</strain>
    </source>
</reference>
<feature type="binding site" evidence="20">
    <location>
        <begin position="259"/>
        <end position="263"/>
    </location>
    <ligand>
        <name>GTP</name>
        <dbReference type="ChEBI" id="CHEBI:37565"/>
    </ligand>
</feature>
<evidence type="ECO:0000313" key="22">
    <source>
        <dbReference type="EMBL" id="KIE58521.1"/>
    </source>
</evidence>
<dbReference type="HAMAP" id="MF_00179">
    <property type="entry name" value="RibA"/>
    <property type="match status" value="1"/>
</dbReference>
<dbReference type="PANTHER" id="PTHR21327:SF18">
    <property type="entry name" value="3,4-DIHYDROXY-2-BUTANONE 4-PHOSPHATE SYNTHASE"/>
    <property type="match status" value="1"/>
</dbReference>
<feature type="binding site" evidence="20">
    <location>
        <position position="277"/>
    </location>
    <ligand>
        <name>Zn(2+)</name>
        <dbReference type="ChEBI" id="CHEBI:29105"/>
        <note>catalytic</note>
    </ligand>
</feature>
<dbReference type="InterPro" id="IPR016299">
    <property type="entry name" value="Riboflavin_synth_RibBA"/>
</dbReference>
<keyword evidence="24" id="KW-1185">Reference proteome</keyword>
<dbReference type="CDD" id="cd00641">
    <property type="entry name" value="GTP_cyclohydro2"/>
    <property type="match status" value="1"/>
</dbReference>
<dbReference type="AlphaFoldDB" id="A0A0C1RU54"/>
<evidence type="ECO:0000256" key="7">
    <source>
        <dbReference type="ARBA" id="ARBA00008976"/>
    </source>
</evidence>
<protein>
    <recommendedName>
        <fullName evidence="20">Riboflavin biosynthesis protein RibBA</fullName>
    </recommendedName>
    <domain>
        <recommendedName>
            <fullName evidence="20">3,4-dihydroxy-2-butanone 4-phosphate synthase</fullName>
            <shortName evidence="20">DHBP synthase</shortName>
            <ecNumber evidence="20">4.1.99.12</ecNumber>
        </recommendedName>
    </domain>
    <domain>
        <recommendedName>
            <fullName evidence="20">GTP cyclohydrolase-2</fullName>
            <ecNumber evidence="20">3.5.4.25</ecNumber>
        </recommendedName>
        <alternativeName>
            <fullName evidence="20">GTP cyclohydrolase II</fullName>
        </alternativeName>
    </domain>
</protein>
<dbReference type="InterPro" id="IPR000422">
    <property type="entry name" value="DHBP_synthase_RibB"/>
</dbReference>
<dbReference type="GO" id="GO:0030145">
    <property type="term" value="F:manganese ion binding"/>
    <property type="evidence" value="ECO:0007669"/>
    <property type="project" value="UniProtKB-UniRule"/>
</dbReference>
<keyword evidence="15 20" id="KW-0464">Manganese</keyword>
<evidence type="ECO:0000256" key="4">
    <source>
        <dbReference type="ARBA" id="ARBA00004853"/>
    </source>
</evidence>
<reference evidence="22 24" key="1">
    <citation type="submission" date="2014-08" db="EMBL/GenBank/DDBJ databases">
        <title>Methylacidiphilum kamchatkense strain Kam1 draft genome sequence.</title>
        <authorList>
            <person name="Birkeland N.-K."/>
            <person name="Erikstad H.A."/>
        </authorList>
    </citation>
    <scope>NUCLEOTIDE SEQUENCE [LARGE SCALE GENOMIC DNA]</scope>
    <source>
        <strain evidence="22 24">Kam1</strain>
    </source>
</reference>
<dbReference type="GO" id="GO:0005829">
    <property type="term" value="C:cytosol"/>
    <property type="evidence" value="ECO:0007669"/>
    <property type="project" value="TreeGrafter"/>
</dbReference>
<dbReference type="Proteomes" id="UP000031594">
    <property type="component" value="Unassembled WGS sequence"/>
</dbReference>
<dbReference type="EC" id="4.1.99.12" evidence="20"/>
<keyword evidence="13 20" id="KW-0460">Magnesium</keyword>
<dbReference type="NCBIfam" id="TIGR00506">
    <property type="entry name" value="ribB"/>
    <property type="match status" value="1"/>
</dbReference>
<evidence type="ECO:0000256" key="1">
    <source>
        <dbReference type="ARBA" id="ARBA00000141"/>
    </source>
</evidence>
<keyword evidence="14 20" id="KW-0342">GTP-binding</keyword>
<evidence type="ECO:0000313" key="23">
    <source>
        <dbReference type="EMBL" id="QDQ43339.1"/>
    </source>
</evidence>
<feature type="binding site" evidence="20">
    <location>
        <begin position="302"/>
        <end position="304"/>
    </location>
    <ligand>
        <name>GTP</name>
        <dbReference type="ChEBI" id="CHEBI:37565"/>
    </ligand>
</feature>
<evidence type="ECO:0000256" key="18">
    <source>
        <dbReference type="ARBA" id="ARBA00043932"/>
    </source>
</evidence>
<feature type="binding site" evidence="20">
    <location>
        <position position="171"/>
    </location>
    <ligand>
        <name>D-ribulose 5-phosphate</name>
        <dbReference type="ChEBI" id="CHEBI:58121"/>
    </ligand>
</feature>
<evidence type="ECO:0000256" key="8">
    <source>
        <dbReference type="ARBA" id="ARBA00022619"/>
    </source>
</evidence>
<evidence type="ECO:0000256" key="20">
    <source>
        <dbReference type="HAMAP-Rule" id="MF_01283"/>
    </source>
</evidence>
<comment type="function">
    <text evidence="18 20">Catalyzes the conversion of GTP to 2,5-diamino-6-ribosylamino-4(3H)-pyrimidinone 5'-phosphate (DARP), formate and pyrophosphate.</text>
</comment>
<feature type="binding site" evidence="20">
    <location>
        <position position="150"/>
    </location>
    <ligand>
        <name>Mg(2+)</name>
        <dbReference type="ChEBI" id="CHEBI:18420"/>
        <label>2</label>
    </ligand>
</feature>
<dbReference type="HAMAP" id="MF_00180">
    <property type="entry name" value="RibB"/>
    <property type="match status" value="1"/>
</dbReference>
<evidence type="ECO:0000256" key="13">
    <source>
        <dbReference type="ARBA" id="ARBA00022842"/>
    </source>
</evidence>
<comment type="function">
    <text evidence="3 20">Catalyzes the conversion of D-ribulose 5-phosphate to formate and 3,4-dihydroxy-2-butanone 4-phosphate.</text>
</comment>
<evidence type="ECO:0000256" key="15">
    <source>
        <dbReference type="ARBA" id="ARBA00023211"/>
    </source>
</evidence>
<feature type="binding site" evidence="20">
    <location>
        <begin position="32"/>
        <end position="33"/>
    </location>
    <ligand>
        <name>D-ribulose 5-phosphate</name>
        <dbReference type="ChEBI" id="CHEBI:58121"/>
    </ligand>
</feature>
<keyword evidence="11 20" id="KW-0378">Hydrolase</keyword>
<evidence type="ECO:0000256" key="3">
    <source>
        <dbReference type="ARBA" id="ARBA00002284"/>
    </source>
</evidence>
<dbReference type="GO" id="GO:0008686">
    <property type="term" value="F:3,4-dihydroxy-2-butanone-4-phosphate synthase activity"/>
    <property type="evidence" value="ECO:0007669"/>
    <property type="project" value="UniProtKB-UniRule"/>
</dbReference>
<evidence type="ECO:0000256" key="12">
    <source>
        <dbReference type="ARBA" id="ARBA00022833"/>
    </source>
</evidence>
<feature type="binding site" evidence="20">
    <location>
        <begin position="147"/>
        <end position="151"/>
    </location>
    <ligand>
        <name>D-ribulose 5-phosphate</name>
        <dbReference type="ChEBI" id="CHEBI:58121"/>
    </ligand>
</feature>
<evidence type="ECO:0000313" key="24">
    <source>
        <dbReference type="Proteomes" id="UP000031594"/>
    </source>
</evidence>
<dbReference type="UniPathway" id="UPA00275">
    <property type="reaction ID" value="UER00399"/>
</dbReference>
<dbReference type="Proteomes" id="UP000315925">
    <property type="component" value="Chromosome"/>
</dbReference>
<dbReference type="InterPro" id="IPR000926">
    <property type="entry name" value="RibA"/>
</dbReference>
<comment type="cofactor">
    <cofactor evidence="2">
        <name>Mn(2+)</name>
        <dbReference type="ChEBI" id="CHEBI:29035"/>
    </cofactor>
</comment>
<feature type="binding site" evidence="20">
    <location>
        <position position="33"/>
    </location>
    <ligand>
        <name>Mg(2+)</name>
        <dbReference type="ChEBI" id="CHEBI:18420"/>
        <label>1</label>
    </ligand>
</feature>
<dbReference type="Pfam" id="PF00926">
    <property type="entry name" value="DHBP_synthase"/>
    <property type="match status" value="1"/>
</dbReference>
<dbReference type="GO" id="GO:0003935">
    <property type="term" value="F:GTP cyclohydrolase II activity"/>
    <property type="evidence" value="ECO:0007669"/>
    <property type="project" value="UniProtKB-UniRule"/>
</dbReference>
<feature type="binding site" evidence="20">
    <location>
        <position position="275"/>
    </location>
    <ligand>
        <name>Zn(2+)</name>
        <dbReference type="ChEBI" id="CHEBI:29105"/>
        <note>catalytic</note>
    </ligand>
</feature>
<comment type="similarity">
    <text evidence="7 20">In the C-terminal section; belongs to the GTP cyclohydrolase II family.</text>
</comment>
<evidence type="ECO:0000256" key="6">
    <source>
        <dbReference type="ARBA" id="ARBA00005520"/>
    </source>
</evidence>
<feature type="active site" description="Nucleophile; for GTP cyclohydrolase activity" evidence="20">
    <location>
        <position position="338"/>
    </location>
</feature>
<dbReference type="GO" id="GO:0008270">
    <property type="term" value="F:zinc ion binding"/>
    <property type="evidence" value="ECO:0007669"/>
    <property type="project" value="UniProtKB-UniRule"/>
</dbReference>
<keyword evidence="17 20" id="KW-0511">Multifunctional enzyme</keyword>
<feature type="binding site" evidence="20">
    <location>
        <position position="33"/>
    </location>
    <ligand>
        <name>Mg(2+)</name>
        <dbReference type="ChEBI" id="CHEBI:18420"/>
        <label>2</label>
    </ligand>
</feature>